<evidence type="ECO:0000313" key="3">
    <source>
        <dbReference type="Proteomes" id="UP000001420"/>
    </source>
</evidence>
<accession>Q7VCD1</accession>
<dbReference type="PATRIC" id="fig|167539.5.peg.856"/>
<feature type="region of interest" description="Disordered" evidence="1">
    <location>
        <begin position="73"/>
        <end position="100"/>
    </location>
</feature>
<dbReference type="KEGG" id="pma:Pro_0809"/>
<sequence>MFSSITIEHIKEILTRVSKGEQVSFNERLYIQKAADQDQKVNSWLTKATRIQFGKKNPDAVDELLHNLDLGTSEPISMQKPDPDELGSWFSGAPSWVARS</sequence>
<protein>
    <submittedName>
        <fullName evidence="2">Uncharacterized protein</fullName>
    </submittedName>
</protein>
<name>Q7VCD1_PROMA</name>
<evidence type="ECO:0000313" key="2">
    <source>
        <dbReference type="EMBL" id="AAP99853.1"/>
    </source>
</evidence>
<evidence type="ECO:0000256" key="1">
    <source>
        <dbReference type="SAM" id="MobiDB-lite"/>
    </source>
</evidence>
<keyword evidence="3" id="KW-1185">Reference proteome</keyword>
<dbReference type="AlphaFoldDB" id="Q7VCD1"/>
<dbReference type="eggNOG" id="ENOG502ZSUI">
    <property type="taxonomic scope" value="Bacteria"/>
</dbReference>
<dbReference type="RefSeq" id="WP_011124961.1">
    <property type="nucleotide sequence ID" value="NC_005042.1"/>
</dbReference>
<dbReference type="EnsemblBacteria" id="AAP99853">
    <property type="protein sequence ID" value="AAP99853"/>
    <property type="gene ID" value="Pro_0809"/>
</dbReference>
<dbReference type="HOGENOM" id="CLU_177099_0_0_3"/>
<reference evidence="2 3" key="1">
    <citation type="journal article" date="2003" name="Proc. Natl. Acad. Sci. U.S.A.">
        <title>Genome sequence of the cyanobacterium Prochlorococcus marinus SS120, a nearly minimal oxyphototrophic genome.</title>
        <authorList>
            <person name="Dufresne A."/>
            <person name="Salanoubat M."/>
            <person name="Partensky F."/>
            <person name="Artiguenave F."/>
            <person name="Axmann I.M."/>
            <person name="Barbe V."/>
            <person name="Duprat S."/>
            <person name="Galperin M.Y."/>
            <person name="Koonin E.V."/>
            <person name="Le Gall F."/>
            <person name="Makarova K.S."/>
            <person name="Ostrowski M."/>
            <person name="Oztas S."/>
            <person name="Robert C."/>
            <person name="Rogozin I.B."/>
            <person name="Scanlan D.J."/>
            <person name="Tandeau de Marsac N."/>
            <person name="Weissenbach J."/>
            <person name="Wincker P."/>
            <person name="Wolf Y.I."/>
            <person name="Hess W.R."/>
        </authorList>
    </citation>
    <scope>NUCLEOTIDE SEQUENCE [LARGE SCALE GENOMIC DNA]</scope>
    <source>
        <strain evidence="3">SARG / CCMP1375 / SS120</strain>
    </source>
</reference>
<proteinExistence type="predicted"/>
<dbReference type="OrthoDB" id="542361at2"/>
<gene>
    <name evidence="2" type="ordered locus">Pro_0809</name>
</gene>
<dbReference type="Proteomes" id="UP000001420">
    <property type="component" value="Chromosome"/>
</dbReference>
<dbReference type="EMBL" id="AE017126">
    <property type="protein sequence ID" value="AAP99853.1"/>
    <property type="molecule type" value="Genomic_DNA"/>
</dbReference>
<organism evidence="2 3">
    <name type="scientific">Prochlorococcus marinus (strain SARG / CCMP1375 / SS120)</name>
    <dbReference type="NCBI Taxonomy" id="167539"/>
    <lineage>
        <taxon>Bacteria</taxon>
        <taxon>Bacillati</taxon>
        <taxon>Cyanobacteriota</taxon>
        <taxon>Cyanophyceae</taxon>
        <taxon>Synechococcales</taxon>
        <taxon>Prochlorococcaceae</taxon>
        <taxon>Prochlorococcus</taxon>
    </lineage>
</organism>
<dbReference type="STRING" id="167539.Pro_0809"/>